<sequence>MNFSGLRAQYRQWRVRKIRPEFQRFQDLGKPVEGWGPTLDAIVQGREDFVGVYEDPHGSITYLTCAIYWDGEQPGGIRFMADTPFDLSEDSHRLLRDVLGLWPIEELELLNQKFRSLNVHWLSPMEAFEFIYLPTSGDNAR</sequence>
<protein>
    <submittedName>
        <fullName evidence="1">Uncharacterized protein</fullName>
    </submittedName>
</protein>
<organism evidence="1 2">
    <name type="scientific">Glutamicibacter uratoxydans</name>
    <name type="common">Arthrobacter uratoxydans</name>
    <dbReference type="NCBI Taxonomy" id="43667"/>
    <lineage>
        <taxon>Bacteria</taxon>
        <taxon>Bacillati</taxon>
        <taxon>Actinomycetota</taxon>
        <taxon>Actinomycetes</taxon>
        <taxon>Micrococcales</taxon>
        <taxon>Micrococcaceae</taxon>
        <taxon>Glutamicibacter</taxon>
    </lineage>
</organism>
<reference evidence="1 2" key="1">
    <citation type="submission" date="2019-06" db="EMBL/GenBank/DDBJ databases">
        <title>Whole genome shotgun sequence of Glutamicibacter uratoxydans NBRC 15515.</title>
        <authorList>
            <person name="Hosoyama A."/>
            <person name="Uohara A."/>
            <person name="Ohji S."/>
            <person name="Ichikawa N."/>
        </authorList>
    </citation>
    <scope>NUCLEOTIDE SEQUENCE [LARGE SCALE GENOMIC DNA]</scope>
    <source>
        <strain evidence="1 2">NBRC 15515</strain>
    </source>
</reference>
<gene>
    <name evidence="1" type="ORF">AUR04nite_29360</name>
</gene>
<accession>A0A4Y4DU39</accession>
<dbReference type="AlphaFoldDB" id="A0A4Y4DU39"/>
<dbReference type="Proteomes" id="UP000316612">
    <property type="component" value="Unassembled WGS sequence"/>
</dbReference>
<dbReference type="EMBL" id="BJNY01000019">
    <property type="protein sequence ID" value="GED07404.1"/>
    <property type="molecule type" value="Genomic_DNA"/>
</dbReference>
<proteinExistence type="predicted"/>
<keyword evidence="2" id="KW-1185">Reference proteome</keyword>
<name>A0A4Y4DU39_GLUUR</name>
<comment type="caution">
    <text evidence="1">The sequence shown here is derived from an EMBL/GenBank/DDBJ whole genome shotgun (WGS) entry which is preliminary data.</text>
</comment>
<evidence type="ECO:0000313" key="2">
    <source>
        <dbReference type="Proteomes" id="UP000316612"/>
    </source>
</evidence>
<evidence type="ECO:0000313" key="1">
    <source>
        <dbReference type="EMBL" id="GED07404.1"/>
    </source>
</evidence>